<accession>A0AAI9DQ69</accession>
<evidence type="ECO:0000313" key="1">
    <source>
        <dbReference type="EMBL" id="EML1473798.1"/>
    </source>
</evidence>
<dbReference type="AlphaFoldDB" id="A0AAI9DQ69"/>
<name>A0AAI9DQ69_PLUGE</name>
<dbReference type="RefSeq" id="WP_172731796.1">
    <property type="nucleotide sequence ID" value="NZ_CACVCI010000001.1"/>
</dbReference>
<dbReference type="EMBL" id="ABLOKC030000035">
    <property type="protein sequence ID" value="EML1473798.1"/>
    <property type="molecule type" value="Genomic_DNA"/>
</dbReference>
<proteinExistence type="predicted"/>
<gene>
    <name evidence="1" type="ORF">QEG54_004610</name>
</gene>
<organism evidence="1">
    <name type="scientific">Pluralibacter gergoviae</name>
    <name type="common">Enterobacter gergoviae</name>
    <dbReference type="NCBI Taxonomy" id="61647"/>
    <lineage>
        <taxon>Bacteria</taxon>
        <taxon>Pseudomonadati</taxon>
        <taxon>Pseudomonadota</taxon>
        <taxon>Gammaproteobacteria</taxon>
        <taxon>Enterobacterales</taxon>
        <taxon>Enterobacteriaceae</taxon>
        <taxon>Pluralibacter</taxon>
    </lineage>
</organism>
<protein>
    <submittedName>
        <fullName evidence="1">Uncharacterized protein</fullName>
    </submittedName>
</protein>
<comment type="caution">
    <text evidence="1">The sequence shown here is derived from an EMBL/GenBank/DDBJ whole genome shotgun (WGS) entry which is preliminary data.</text>
</comment>
<sequence length="81" mass="8993">MNMFNPLDNNYALAMNPFHSGVYGAPQYIKPGAEVTVKIESREMEMSILAAFDYGIDALSDEGRQQLNRLIADLKVAITGR</sequence>
<reference evidence="1" key="1">
    <citation type="submission" date="2024-02" db="EMBL/GenBank/DDBJ databases">
        <authorList>
            <consortium name="Clinical and Environmental Microbiology Branch: Whole genome sequencing antimicrobial resistance pathogens in the healthcare setting"/>
        </authorList>
    </citation>
    <scope>NUCLEOTIDE SEQUENCE</scope>
    <source>
        <strain evidence="1">2021DK-00143</strain>
    </source>
</reference>